<feature type="compositionally biased region" description="Low complexity" evidence="1">
    <location>
        <begin position="219"/>
        <end position="236"/>
    </location>
</feature>
<protein>
    <submittedName>
        <fullName evidence="2">Uncharacterized protein</fullName>
    </submittedName>
</protein>
<gene>
    <name evidence="2" type="ORF">RUM43_007447</name>
</gene>
<dbReference type="Proteomes" id="UP001372834">
    <property type="component" value="Unassembled WGS sequence"/>
</dbReference>
<feature type="region of interest" description="Disordered" evidence="1">
    <location>
        <begin position="1"/>
        <end position="47"/>
    </location>
</feature>
<organism evidence="2 3">
    <name type="scientific">Polyplax serrata</name>
    <name type="common">Common mouse louse</name>
    <dbReference type="NCBI Taxonomy" id="468196"/>
    <lineage>
        <taxon>Eukaryota</taxon>
        <taxon>Metazoa</taxon>
        <taxon>Ecdysozoa</taxon>
        <taxon>Arthropoda</taxon>
        <taxon>Hexapoda</taxon>
        <taxon>Insecta</taxon>
        <taxon>Pterygota</taxon>
        <taxon>Neoptera</taxon>
        <taxon>Paraneoptera</taxon>
        <taxon>Psocodea</taxon>
        <taxon>Troctomorpha</taxon>
        <taxon>Phthiraptera</taxon>
        <taxon>Anoplura</taxon>
        <taxon>Polyplacidae</taxon>
        <taxon>Polyplax</taxon>
    </lineage>
</organism>
<comment type="caution">
    <text evidence="2">The sequence shown here is derived from an EMBL/GenBank/DDBJ whole genome shotgun (WGS) entry which is preliminary data.</text>
</comment>
<accession>A0AAN8PMN2</accession>
<feature type="region of interest" description="Disordered" evidence="1">
    <location>
        <begin position="154"/>
        <end position="266"/>
    </location>
</feature>
<dbReference type="PANTHER" id="PTHR37970:SF1">
    <property type="entry name" value="SERINE-RICH ADHESIN FOR PLATELETS"/>
    <property type="match status" value="1"/>
</dbReference>
<sequence>MEKFLDVTGSPQIRIHPPLQETVSSDSGKNQKRPAPKPPSPKNDTPQRIVAVLSGVCSYETDVKQPNDEDSTVKRISRSTENLLEFITDDVEKNQLSTEGLEEISLLDPPPRRSLSLSQDSLMPCELGDSQTKKKPSRGKFFLHKLLHLGKLKEASKELSPRQKNVAPSVPKPKIEIIHPSDLNGARVEVVPPARTFKSRRTSSSASSSSGEHRESDVLSDSSTSHSVSSSGNESLDQTKKPPPPPRAHSVDVWNAKPARPPPPKSIEILRQMNTSWCNSVETKTDNVYVNLGEARSGLAPNKPMRTGSLREAAADNMKRVVTSATQPEDSDYESFIVSSASPAEDNLYECVQNANHRSSLPECDSLNECPNSAYSKGKRSPGVRDLTTYRRSEGNADINSDCFKMKFLRSVSLPYCASETESEIYSPYSFYGSELGEEDYEMSTPNHILRMSRLKLKKGRSIVHKNLEDNYGAVVVANHEALAQVVEQMRQGPSIPLPLRALTTAVNLRWTDFAIAKDTVGVVVEKRIFYPALWGTHGVTLCVMAEDGLNCSLHAKGPFNLNPIAELNDLIPASYLPMLRKDNSELIQASISVLTRLQIDMIESYGKSMRSGVHSDESKKEVNFVLLQIINAFKSLQAQGIEEVSKKLTNFVVCREEKDPHPRICITDSSDRSNESRDSLCQCLINVINEILPATDLTPLIANVLQKEKAVSLSQAKGILEFSLWGPADIAFGSSNRERESALQRWLDLERATVLHGLVRTRAELTVFEEWQLLFLVRTSAKIMAEASLLLENGTGEDVSTA</sequence>
<reference evidence="2 3" key="1">
    <citation type="submission" date="2023-10" db="EMBL/GenBank/DDBJ databases">
        <title>Genomes of two closely related lineages of the louse Polyplax serrata with different host specificities.</title>
        <authorList>
            <person name="Martinu J."/>
            <person name="Tarabai H."/>
            <person name="Stefka J."/>
            <person name="Hypsa V."/>
        </authorList>
    </citation>
    <scope>NUCLEOTIDE SEQUENCE [LARGE SCALE GENOMIC DNA]</scope>
    <source>
        <strain evidence="2">HR10_N</strain>
    </source>
</reference>
<evidence type="ECO:0000256" key="1">
    <source>
        <dbReference type="SAM" id="MobiDB-lite"/>
    </source>
</evidence>
<dbReference type="EMBL" id="JAWJWE010000003">
    <property type="protein sequence ID" value="KAK6639177.1"/>
    <property type="molecule type" value="Genomic_DNA"/>
</dbReference>
<evidence type="ECO:0000313" key="2">
    <source>
        <dbReference type="EMBL" id="KAK6639177.1"/>
    </source>
</evidence>
<evidence type="ECO:0000313" key="3">
    <source>
        <dbReference type="Proteomes" id="UP001372834"/>
    </source>
</evidence>
<proteinExistence type="predicted"/>
<name>A0AAN8PMN2_POLSC</name>
<dbReference type="PANTHER" id="PTHR37970">
    <property type="entry name" value="PROTEIN CBG08587"/>
    <property type="match status" value="1"/>
</dbReference>
<dbReference type="AlphaFoldDB" id="A0AAN8PMN2"/>